<feature type="domain" description="EGF-like" evidence="5">
    <location>
        <begin position="1"/>
        <end position="38"/>
    </location>
</feature>
<feature type="non-terminal residue" evidence="6">
    <location>
        <position position="1"/>
    </location>
</feature>
<dbReference type="InterPro" id="IPR000152">
    <property type="entry name" value="EGF-type_Asp/Asn_hydroxyl_site"/>
</dbReference>
<dbReference type="InterPro" id="IPR000742">
    <property type="entry name" value="EGF"/>
</dbReference>
<dbReference type="Pfam" id="PF23283">
    <property type="entry name" value="D8C_UMOD"/>
    <property type="match status" value="1"/>
</dbReference>
<keyword evidence="1 4" id="KW-0245">EGF-like domain</keyword>
<dbReference type="FunFam" id="2.10.25.10:FF:000049">
    <property type="entry name" value="Fibrillin 2"/>
    <property type="match status" value="1"/>
</dbReference>
<dbReference type="PANTHER" id="PTHR36191:SF4">
    <property type="entry name" value="VWFD DOMAIN-CONTAINING PROTEIN"/>
    <property type="match status" value="1"/>
</dbReference>
<keyword evidence="7" id="KW-1185">Reference proteome</keyword>
<gene>
    <name evidence="6" type="ORF">PMEA_00026650</name>
</gene>
<dbReference type="EMBL" id="CALNXJ010000050">
    <property type="protein sequence ID" value="CAH3151977.1"/>
    <property type="molecule type" value="Genomic_DNA"/>
</dbReference>
<dbReference type="PANTHER" id="PTHR36191">
    <property type="entry name" value="ENDO/EXONUCLEASE/PHOSPHATASE DOMAIN-CONTAINING PROTEIN-RELATED"/>
    <property type="match status" value="1"/>
</dbReference>
<comment type="caution">
    <text evidence="4">Lacks conserved residue(s) required for the propagation of feature annotation.</text>
</comment>
<dbReference type="Pfam" id="PF12947">
    <property type="entry name" value="EGF_3"/>
    <property type="match status" value="1"/>
</dbReference>
<dbReference type="InterPro" id="IPR057774">
    <property type="entry name" value="D8C_UMOD/GP2/OIT3-like"/>
</dbReference>
<sequence length="204" mass="22577">KNACKKKPCPRNAICQVGFSSEGYRCVCVPGYTSEDCTEDVDECNLGENKCDSNAECINTRGSYDCKCKEGFTGDGLTCTANGCYNYSTLRDAKRKSTYEIPRYSEGVCDNWLSEGWYRFEGAAGTKMPTTSVDDYHCNTVFPGWLNGAEPTVGDGEVFRTVCFTRGADTCKHSITIVMKNCGSYFIYKLVPPPACNYRYCGTD</sequence>
<feature type="domain" description="EGF-like" evidence="5">
    <location>
        <begin position="40"/>
        <end position="80"/>
    </location>
</feature>
<dbReference type="InterPro" id="IPR024731">
    <property type="entry name" value="NELL2-like_EGF"/>
</dbReference>
<evidence type="ECO:0000313" key="7">
    <source>
        <dbReference type="Proteomes" id="UP001159428"/>
    </source>
</evidence>
<comment type="caution">
    <text evidence="6">The sequence shown here is derived from an EMBL/GenBank/DDBJ whole genome shotgun (WGS) entry which is preliminary data.</text>
</comment>
<reference evidence="6 7" key="1">
    <citation type="submission" date="2022-05" db="EMBL/GenBank/DDBJ databases">
        <authorList>
            <consortium name="Genoscope - CEA"/>
            <person name="William W."/>
        </authorList>
    </citation>
    <scope>NUCLEOTIDE SEQUENCE [LARGE SCALE GENOMIC DNA]</scope>
</reference>
<proteinExistence type="predicted"/>
<dbReference type="SMART" id="SM00179">
    <property type="entry name" value="EGF_CA"/>
    <property type="match status" value="2"/>
</dbReference>
<keyword evidence="3 4" id="KW-1015">Disulfide bond</keyword>
<dbReference type="Proteomes" id="UP001159428">
    <property type="component" value="Unassembled WGS sequence"/>
</dbReference>
<feature type="disulfide bond" evidence="4">
    <location>
        <begin position="9"/>
        <end position="26"/>
    </location>
</feature>
<dbReference type="InterPro" id="IPR018097">
    <property type="entry name" value="EGF_Ca-bd_CS"/>
</dbReference>
<organism evidence="6 7">
    <name type="scientific">Pocillopora meandrina</name>
    <dbReference type="NCBI Taxonomy" id="46732"/>
    <lineage>
        <taxon>Eukaryota</taxon>
        <taxon>Metazoa</taxon>
        <taxon>Cnidaria</taxon>
        <taxon>Anthozoa</taxon>
        <taxon>Hexacorallia</taxon>
        <taxon>Scleractinia</taxon>
        <taxon>Astrocoeniina</taxon>
        <taxon>Pocilloporidae</taxon>
        <taxon>Pocillopora</taxon>
    </lineage>
</organism>
<dbReference type="InterPro" id="IPR001881">
    <property type="entry name" value="EGF-like_Ca-bd_dom"/>
</dbReference>
<evidence type="ECO:0000256" key="3">
    <source>
        <dbReference type="ARBA" id="ARBA00023157"/>
    </source>
</evidence>
<evidence type="ECO:0000259" key="5">
    <source>
        <dbReference type="PROSITE" id="PS50026"/>
    </source>
</evidence>
<evidence type="ECO:0000313" key="6">
    <source>
        <dbReference type="EMBL" id="CAH3151977.1"/>
    </source>
</evidence>
<dbReference type="Gene3D" id="2.10.25.10">
    <property type="entry name" value="Laminin"/>
    <property type="match status" value="2"/>
</dbReference>
<evidence type="ECO:0000256" key="4">
    <source>
        <dbReference type="PROSITE-ProRule" id="PRU00076"/>
    </source>
</evidence>
<accession>A0AAU9XND4</accession>
<dbReference type="SMART" id="SM00181">
    <property type="entry name" value="EGF"/>
    <property type="match status" value="2"/>
</dbReference>
<dbReference type="GO" id="GO:0005509">
    <property type="term" value="F:calcium ion binding"/>
    <property type="evidence" value="ECO:0007669"/>
    <property type="project" value="InterPro"/>
</dbReference>
<dbReference type="SUPFAM" id="SSF57196">
    <property type="entry name" value="EGF/Laminin"/>
    <property type="match status" value="2"/>
</dbReference>
<dbReference type="AlphaFoldDB" id="A0AAU9XND4"/>
<dbReference type="PROSITE" id="PS01187">
    <property type="entry name" value="EGF_CA"/>
    <property type="match status" value="1"/>
</dbReference>
<keyword evidence="2" id="KW-0732">Signal</keyword>
<dbReference type="PROSITE" id="PS50026">
    <property type="entry name" value="EGF_3"/>
    <property type="match status" value="2"/>
</dbReference>
<dbReference type="CDD" id="cd00054">
    <property type="entry name" value="EGF_CA"/>
    <property type="match status" value="1"/>
</dbReference>
<name>A0AAU9XND4_9CNID</name>
<dbReference type="PROSITE" id="PS01186">
    <property type="entry name" value="EGF_2"/>
    <property type="match status" value="2"/>
</dbReference>
<dbReference type="PROSITE" id="PS00010">
    <property type="entry name" value="ASX_HYDROXYL"/>
    <property type="match status" value="1"/>
</dbReference>
<evidence type="ECO:0000256" key="1">
    <source>
        <dbReference type="ARBA" id="ARBA00022536"/>
    </source>
</evidence>
<evidence type="ECO:0000256" key="2">
    <source>
        <dbReference type="ARBA" id="ARBA00022729"/>
    </source>
</evidence>
<feature type="disulfide bond" evidence="4">
    <location>
        <begin position="28"/>
        <end position="37"/>
    </location>
</feature>
<protein>
    <recommendedName>
        <fullName evidence="5">EGF-like domain-containing protein</fullName>
    </recommendedName>
</protein>